<sequence length="343" mass="36718">MRRASKVIITTAVTGSVNVPSQSPYLPLSTSEVVTAAVEAVEAGSAIVHLHARHPDGRPAFEPEVFEEIVPPIMERTDAVINITTGGSSAMSMDERLAAAIRFEPEIASLNMGSMNFVYSGIADKVKDWRHDWEKPYVLNTYSHPFINSFDRIEHTLRTLGAKGTRFEYECYDIGHLYSLAYFVDRGLAPAPLLIQGVFGILGGIGADHENLAHMVRIADKLFGDDYQFSAFAAGRDQMQFGTHSAWLGGHVRVGLEDSLWIGKGRLARSNAEQVGKIRAVVEDLGKEIATPAEAREMLQLKGRPTPAAATPAAGAPADPAPAAAAAAGRGAVPTPSGRSTSA</sequence>
<keyword evidence="3" id="KW-0479">Metal-binding</keyword>
<dbReference type="EMBL" id="VIRS01000015">
    <property type="protein sequence ID" value="TQS43048.1"/>
    <property type="molecule type" value="Genomic_DNA"/>
</dbReference>
<name>A0A545ANZ1_9ACTN</name>
<evidence type="ECO:0000313" key="6">
    <source>
        <dbReference type="EMBL" id="TQS43048.1"/>
    </source>
</evidence>
<organism evidence="6 7">
    <name type="scientific">Cryptosporangium phraense</name>
    <dbReference type="NCBI Taxonomy" id="2593070"/>
    <lineage>
        <taxon>Bacteria</taxon>
        <taxon>Bacillati</taxon>
        <taxon>Actinomycetota</taxon>
        <taxon>Actinomycetes</taxon>
        <taxon>Cryptosporangiales</taxon>
        <taxon>Cryptosporangiaceae</taxon>
        <taxon>Cryptosporangium</taxon>
    </lineage>
</organism>
<evidence type="ECO:0000256" key="4">
    <source>
        <dbReference type="ARBA" id="ARBA00022833"/>
    </source>
</evidence>
<evidence type="ECO:0000256" key="5">
    <source>
        <dbReference type="SAM" id="MobiDB-lite"/>
    </source>
</evidence>
<dbReference type="RefSeq" id="WP_142706533.1">
    <property type="nucleotide sequence ID" value="NZ_VIRS01000015.1"/>
</dbReference>
<protein>
    <submittedName>
        <fullName evidence="6">3-keto-5-aminohexanoate cleavage protein</fullName>
    </submittedName>
</protein>
<gene>
    <name evidence="6" type="ORF">FL583_21690</name>
</gene>
<dbReference type="InParanoid" id="A0A545ANZ1"/>
<keyword evidence="2" id="KW-0808">Transferase</keyword>
<keyword evidence="7" id="KW-1185">Reference proteome</keyword>
<dbReference type="AlphaFoldDB" id="A0A545ANZ1"/>
<feature type="compositionally biased region" description="Low complexity" evidence="5">
    <location>
        <begin position="305"/>
        <end position="336"/>
    </location>
</feature>
<keyword evidence="4" id="KW-0862">Zinc</keyword>
<proteinExistence type="predicted"/>
<evidence type="ECO:0000256" key="3">
    <source>
        <dbReference type="ARBA" id="ARBA00022723"/>
    </source>
</evidence>
<dbReference type="GO" id="GO:0043720">
    <property type="term" value="F:3-keto-5-aminohexanoate cleavage activity"/>
    <property type="evidence" value="ECO:0007669"/>
    <property type="project" value="InterPro"/>
</dbReference>
<dbReference type="PANTHER" id="PTHR37418:SF2">
    <property type="entry name" value="3-KETO-5-AMINOHEXANOATE CLEAVAGE ENZYME"/>
    <property type="match status" value="1"/>
</dbReference>
<evidence type="ECO:0000256" key="1">
    <source>
        <dbReference type="ARBA" id="ARBA00001947"/>
    </source>
</evidence>
<evidence type="ECO:0000256" key="2">
    <source>
        <dbReference type="ARBA" id="ARBA00022679"/>
    </source>
</evidence>
<accession>A0A545ANZ1</accession>
<dbReference type="Pfam" id="PF05853">
    <property type="entry name" value="BKACE"/>
    <property type="match status" value="1"/>
</dbReference>
<dbReference type="Proteomes" id="UP000317982">
    <property type="component" value="Unassembled WGS sequence"/>
</dbReference>
<dbReference type="InterPro" id="IPR008567">
    <property type="entry name" value="BKACE"/>
</dbReference>
<feature type="region of interest" description="Disordered" evidence="5">
    <location>
        <begin position="300"/>
        <end position="343"/>
    </location>
</feature>
<reference evidence="6 7" key="1">
    <citation type="submission" date="2019-07" db="EMBL/GenBank/DDBJ databases">
        <title>Cryptosporangium phraense sp. nov., isolated from plant litter.</title>
        <authorList>
            <person name="Suriyachadkun C."/>
        </authorList>
    </citation>
    <scope>NUCLEOTIDE SEQUENCE [LARGE SCALE GENOMIC DNA]</scope>
    <source>
        <strain evidence="6 7">A-T 5661</strain>
    </source>
</reference>
<evidence type="ECO:0000313" key="7">
    <source>
        <dbReference type="Proteomes" id="UP000317982"/>
    </source>
</evidence>
<dbReference type="OrthoDB" id="9063716at2"/>
<comment type="caution">
    <text evidence="6">The sequence shown here is derived from an EMBL/GenBank/DDBJ whole genome shotgun (WGS) entry which is preliminary data.</text>
</comment>
<comment type="cofactor">
    <cofactor evidence="1">
        <name>Zn(2+)</name>
        <dbReference type="ChEBI" id="CHEBI:29105"/>
    </cofactor>
</comment>
<dbReference type="InterPro" id="IPR013785">
    <property type="entry name" value="Aldolase_TIM"/>
</dbReference>
<dbReference type="PANTHER" id="PTHR37418">
    <property type="entry name" value="3-KETO-5-AMINOHEXANOATE CLEAVAGE ENZYME-RELATED"/>
    <property type="match status" value="1"/>
</dbReference>
<dbReference type="GO" id="GO:0046872">
    <property type="term" value="F:metal ion binding"/>
    <property type="evidence" value="ECO:0007669"/>
    <property type="project" value="UniProtKB-KW"/>
</dbReference>
<dbReference type="Gene3D" id="3.20.20.70">
    <property type="entry name" value="Aldolase class I"/>
    <property type="match status" value="1"/>
</dbReference>